<dbReference type="GO" id="GO:0007165">
    <property type="term" value="P:signal transduction"/>
    <property type="evidence" value="ECO:0007669"/>
    <property type="project" value="TreeGrafter"/>
</dbReference>
<comment type="caution">
    <text evidence="3">The sequence shown here is derived from an EMBL/GenBank/DDBJ whole genome shotgun (WGS) entry which is preliminary data.</text>
</comment>
<dbReference type="Proteomes" id="UP000759256">
    <property type="component" value="Unassembled WGS sequence"/>
</dbReference>
<feature type="chain" id="PRO_5037334118" description="Tail specific protease domain-containing protein" evidence="1">
    <location>
        <begin position="24"/>
        <end position="325"/>
    </location>
</feature>
<gene>
    <name evidence="3" type="ORF">K8V06_05285</name>
</gene>
<dbReference type="GO" id="GO:0006508">
    <property type="term" value="P:proteolysis"/>
    <property type="evidence" value="ECO:0007669"/>
    <property type="project" value="InterPro"/>
</dbReference>
<sequence>MKLTRNALLTISIILLSSLTACSQNTTPSTSTKWDASPVIQEMNKQAFIDHPEQWKEITQKYNYGKKIHSLKILNQVLYTGNKHASAVNSMNDFENIHYPKLTSQDNLKIINIPSFYSLNSTARNKYVAVLKSKIKQISQKQPLILNFSNNLGGDYRVMIAGLSNFIPNGKVLSEITKTGKVTNITLNSNTIKQNNRTVSSLSSHHLTKRKVFVITNENTASAAEYTIIALTRNPNVKTIGYPTAGCTTGTTGFKFGPSKKYIALIPNSKIVAPHSINGRKVFCNDPITPDIQTIYRPINNPINSSKISQTPLDKDFVKELKKMI</sequence>
<dbReference type="EMBL" id="DYVK01000051">
    <property type="protein sequence ID" value="HJG15537.1"/>
    <property type="molecule type" value="Genomic_DNA"/>
</dbReference>
<feature type="domain" description="Tail specific protease" evidence="2">
    <location>
        <begin position="66"/>
        <end position="295"/>
    </location>
</feature>
<evidence type="ECO:0000259" key="2">
    <source>
        <dbReference type="SMART" id="SM00245"/>
    </source>
</evidence>
<reference evidence="3" key="2">
    <citation type="submission" date="2021-09" db="EMBL/GenBank/DDBJ databases">
        <authorList>
            <person name="Gilroy R."/>
        </authorList>
    </citation>
    <scope>NUCLEOTIDE SEQUENCE</scope>
    <source>
        <strain evidence="3">CHK189-29639</strain>
    </source>
</reference>
<dbReference type="GO" id="GO:0030288">
    <property type="term" value="C:outer membrane-bounded periplasmic space"/>
    <property type="evidence" value="ECO:0007669"/>
    <property type="project" value="TreeGrafter"/>
</dbReference>
<dbReference type="PROSITE" id="PS51257">
    <property type="entry name" value="PROKAR_LIPOPROTEIN"/>
    <property type="match status" value="1"/>
</dbReference>
<reference evidence="3" key="1">
    <citation type="journal article" date="2021" name="PeerJ">
        <title>Extensive microbial diversity within the chicken gut microbiome revealed by metagenomics and culture.</title>
        <authorList>
            <person name="Gilroy R."/>
            <person name="Ravi A."/>
            <person name="Getino M."/>
            <person name="Pursley I."/>
            <person name="Horton D.L."/>
            <person name="Alikhan N.F."/>
            <person name="Baker D."/>
            <person name="Gharbi K."/>
            <person name="Hall N."/>
            <person name="Watson M."/>
            <person name="Adriaenssens E.M."/>
            <person name="Foster-Nyarko E."/>
            <person name="Jarju S."/>
            <person name="Secka A."/>
            <person name="Antonio M."/>
            <person name="Oren A."/>
            <person name="Chaudhuri R.R."/>
            <person name="La Ragione R."/>
            <person name="Hildebrand F."/>
            <person name="Pallen M.J."/>
        </authorList>
    </citation>
    <scope>NUCLEOTIDE SEQUENCE</scope>
    <source>
        <strain evidence="3">CHK189-29639</strain>
    </source>
</reference>
<dbReference type="Pfam" id="PF03572">
    <property type="entry name" value="Peptidase_S41"/>
    <property type="match status" value="1"/>
</dbReference>
<dbReference type="InterPro" id="IPR005151">
    <property type="entry name" value="Tail-specific_protease"/>
</dbReference>
<keyword evidence="1" id="KW-0732">Signal</keyword>
<dbReference type="AlphaFoldDB" id="A0A921ICT1"/>
<evidence type="ECO:0000256" key="1">
    <source>
        <dbReference type="SAM" id="SignalP"/>
    </source>
</evidence>
<dbReference type="SMART" id="SM00245">
    <property type="entry name" value="TSPc"/>
    <property type="match status" value="1"/>
</dbReference>
<organism evidence="3 4">
    <name type="scientific">Ligilactobacillus salivarius</name>
    <dbReference type="NCBI Taxonomy" id="1624"/>
    <lineage>
        <taxon>Bacteria</taxon>
        <taxon>Bacillati</taxon>
        <taxon>Bacillota</taxon>
        <taxon>Bacilli</taxon>
        <taxon>Lactobacillales</taxon>
        <taxon>Lactobacillaceae</taxon>
        <taxon>Ligilactobacillus</taxon>
    </lineage>
</organism>
<feature type="signal peptide" evidence="1">
    <location>
        <begin position="1"/>
        <end position="23"/>
    </location>
</feature>
<name>A0A921ICT1_9LACO</name>
<proteinExistence type="predicted"/>
<evidence type="ECO:0000313" key="3">
    <source>
        <dbReference type="EMBL" id="HJG15537.1"/>
    </source>
</evidence>
<dbReference type="GO" id="GO:0008236">
    <property type="term" value="F:serine-type peptidase activity"/>
    <property type="evidence" value="ECO:0007669"/>
    <property type="project" value="InterPro"/>
</dbReference>
<dbReference type="PANTHER" id="PTHR32060:SF30">
    <property type="entry name" value="CARBOXY-TERMINAL PROCESSING PROTEASE CTPA"/>
    <property type="match status" value="1"/>
</dbReference>
<dbReference type="PANTHER" id="PTHR32060">
    <property type="entry name" value="TAIL-SPECIFIC PROTEASE"/>
    <property type="match status" value="1"/>
</dbReference>
<protein>
    <recommendedName>
        <fullName evidence="2">Tail specific protease domain-containing protein</fullName>
    </recommendedName>
</protein>
<evidence type="ECO:0000313" key="4">
    <source>
        <dbReference type="Proteomes" id="UP000759256"/>
    </source>
</evidence>
<accession>A0A921ICT1</accession>
<dbReference type="SUPFAM" id="SSF52096">
    <property type="entry name" value="ClpP/crotonase"/>
    <property type="match status" value="1"/>
</dbReference>
<dbReference type="GO" id="GO:0004175">
    <property type="term" value="F:endopeptidase activity"/>
    <property type="evidence" value="ECO:0007669"/>
    <property type="project" value="TreeGrafter"/>
</dbReference>
<dbReference type="InterPro" id="IPR029045">
    <property type="entry name" value="ClpP/crotonase-like_dom_sf"/>
</dbReference>
<dbReference type="Gene3D" id="3.90.226.10">
    <property type="entry name" value="2-enoyl-CoA Hydratase, Chain A, domain 1"/>
    <property type="match status" value="1"/>
</dbReference>